<reference evidence="8" key="1">
    <citation type="submission" date="2025-08" db="UniProtKB">
        <authorList>
            <consortium name="RefSeq"/>
        </authorList>
    </citation>
    <scope>IDENTIFICATION</scope>
</reference>
<accession>A0A6P7NXG7</accession>
<dbReference type="GO" id="GO:0007219">
    <property type="term" value="P:Notch signaling pathway"/>
    <property type="evidence" value="ECO:0007669"/>
    <property type="project" value="Ensembl"/>
</dbReference>
<dbReference type="GO" id="GO:0009615">
    <property type="term" value="P:response to virus"/>
    <property type="evidence" value="ECO:0007669"/>
    <property type="project" value="Ensembl"/>
</dbReference>
<keyword evidence="5" id="KW-1133">Transmembrane helix</keyword>
<dbReference type="Proteomes" id="UP000515150">
    <property type="component" value="Chromosome 11"/>
</dbReference>
<dbReference type="GO" id="GO:0005125">
    <property type="term" value="F:cytokine activity"/>
    <property type="evidence" value="ECO:0007669"/>
    <property type="project" value="UniProtKB-KW"/>
</dbReference>
<dbReference type="GO" id="GO:0001889">
    <property type="term" value="P:liver development"/>
    <property type="evidence" value="ECO:0007669"/>
    <property type="project" value="Ensembl"/>
</dbReference>
<dbReference type="Gene3D" id="2.60.120.40">
    <property type="match status" value="1"/>
</dbReference>
<dbReference type="PROSITE" id="PS50049">
    <property type="entry name" value="THD_2"/>
    <property type="match status" value="1"/>
</dbReference>
<dbReference type="SMART" id="SM00207">
    <property type="entry name" value="TNF"/>
    <property type="match status" value="1"/>
</dbReference>
<evidence type="ECO:0000256" key="3">
    <source>
        <dbReference type="ARBA" id="ARBA00022514"/>
    </source>
</evidence>
<dbReference type="RefSeq" id="XP_029022678.1">
    <property type="nucleotide sequence ID" value="XM_029166845.3"/>
</dbReference>
<protein>
    <submittedName>
        <fullName evidence="8">Tumor necrosis factor a (TNF superfamily, member 2)</fullName>
    </submittedName>
</protein>
<dbReference type="GO" id="GO:0060218">
    <property type="term" value="P:hematopoietic stem cell differentiation"/>
    <property type="evidence" value="ECO:0007669"/>
    <property type="project" value="Ensembl"/>
</dbReference>
<evidence type="ECO:0000313" key="7">
    <source>
        <dbReference type="Proteomes" id="UP000515150"/>
    </source>
</evidence>
<dbReference type="GO" id="GO:1901222">
    <property type="term" value="P:regulation of non-canonical NF-kappaB signal transduction"/>
    <property type="evidence" value="ECO:0007669"/>
    <property type="project" value="Ensembl"/>
</dbReference>
<dbReference type="SUPFAM" id="SSF49842">
    <property type="entry name" value="TNF-like"/>
    <property type="match status" value="1"/>
</dbReference>
<dbReference type="KEGG" id="bspl:114865591"/>
<dbReference type="InParanoid" id="A0A6P7NXG7"/>
<evidence type="ECO:0000259" key="6">
    <source>
        <dbReference type="PROSITE" id="PS50049"/>
    </source>
</evidence>
<dbReference type="GO" id="GO:0005615">
    <property type="term" value="C:extracellular space"/>
    <property type="evidence" value="ECO:0007669"/>
    <property type="project" value="UniProtKB-KW"/>
</dbReference>
<keyword evidence="7" id="KW-1185">Reference proteome</keyword>
<dbReference type="GO" id="GO:0031101">
    <property type="term" value="P:fin regeneration"/>
    <property type="evidence" value="ECO:0007669"/>
    <property type="project" value="Ensembl"/>
</dbReference>
<dbReference type="GO" id="GO:0046685">
    <property type="term" value="P:response to arsenic-containing substance"/>
    <property type="evidence" value="ECO:0007669"/>
    <property type="project" value="Ensembl"/>
</dbReference>
<feature type="transmembrane region" description="Helical" evidence="5">
    <location>
        <begin position="31"/>
        <end position="52"/>
    </location>
</feature>
<dbReference type="Pfam" id="PF00229">
    <property type="entry name" value="TNF"/>
    <property type="match status" value="1"/>
</dbReference>
<evidence type="ECO:0000256" key="1">
    <source>
        <dbReference type="ARBA" id="ARBA00004370"/>
    </source>
</evidence>
<dbReference type="CTD" id="405785"/>
<proteinExistence type="inferred from homology"/>
<organism evidence="7 8">
    <name type="scientific">Betta splendens</name>
    <name type="common">Siamese fighting fish</name>
    <dbReference type="NCBI Taxonomy" id="158456"/>
    <lineage>
        <taxon>Eukaryota</taxon>
        <taxon>Metazoa</taxon>
        <taxon>Chordata</taxon>
        <taxon>Craniata</taxon>
        <taxon>Vertebrata</taxon>
        <taxon>Euteleostomi</taxon>
        <taxon>Actinopterygii</taxon>
        <taxon>Neopterygii</taxon>
        <taxon>Teleostei</taxon>
        <taxon>Neoteleostei</taxon>
        <taxon>Acanthomorphata</taxon>
        <taxon>Anabantaria</taxon>
        <taxon>Anabantiformes</taxon>
        <taxon>Anabantoidei</taxon>
        <taxon>Osphronemidae</taxon>
        <taxon>Betta</taxon>
    </lineage>
</organism>
<evidence type="ECO:0000256" key="2">
    <source>
        <dbReference type="ARBA" id="ARBA00008670"/>
    </source>
</evidence>
<evidence type="ECO:0000256" key="5">
    <source>
        <dbReference type="SAM" id="Phobius"/>
    </source>
</evidence>
<evidence type="ECO:0000256" key="4">
    <source>
        <dbReference type="ARBA" id="ARBA00023136"/>
    </source>
</evidence>
<dbReference type="GO" id="GO:0006955">
    <property type="term" value="P:immune response"/>
    <property type="evidence" value="ECO:0007669"/>
    <property type="project" value="Ensembl"/>
</dbReference>
<comment type="subcellular location">
    <subcellularLocation>
        <location evidence="1">Membrane</location>
    </subcellularLocation>
</comment>
<dbReference type="GeneID" id="114865591"/>
<dbReference type="GO" id="GO:0032496">
    <property type="term" value="P:response to lipopolysaccharide"/>
    <property type="evidence" value="ECO:0007669"/>
    <property type="project" value="Ensembl"/>
</dbReference>
<keyword evidence="3" id="KW-0202">Cytokine</keyword>
<comment type="similarity">
    <text evidence="2">Belongs to the tumor necrosis factor family.</text>
</comment>
<dbReference type="PANTHER" id="PTHR11471">
    <property type="entry name" value="TUMOR NECROSIS FACTOR FAMILY MEMBER"/>
    <property type="match status" value="1"/>
</dbReference>
<dbReference type="GO" id="GO:0006914">
    <property type="term" value="P:autophagy"/>
    <property type="evidence" value="ECO:0007669"/>
    <property type="project" value="Ensembl"/>
</dbReference>
<name>A0A6P7NXG7_BETSP</name>
<sequence>MEGECKVQLDSSVETEAGRETTQNVKLSSKLSTALLVIALCLSATAAAVLVFHRHAKEPGPEEDTFVLHHALRQISNVRAAIHLEGKHNSARTDSVEWKNQVDQSHYQGELKLDDNEIVIPHNGLYFVYSQASFKVNCSFGAEDDHDAASRPLVHLSYTVKRWSKSYGNDDAKRSYQTILHSIRTVCQKIRSSDLDEQGKWYSAIYMGAVFDLKREDRLKTVMEKKNLLEVEDEPGKTFFGVFAL</sequence>
<dbReference type="GO" id="GO:0060729">
    <property type="term" value="P:intestinal epithelial structure maintenance"/>
    <property type="evidence" value="ECO:0007669"/>
    <property type="project" value="Ensembl"/>
</dbReference>
<dbReference type="GO" id="GO:0016020">
    <property type="term" value="C:membrane"/>
    <property type="evidence" value="ECO:0007669"/>
    <property type="project" value="UniProtKB-SubCell"/>
</dbReference>
<dbReference type="PANTHER" id="PTHR11471:SF23">
    <property type="entry name" value="TUMOR NECROSIS FACTOR"/>
    <property type="match status" value="1"/>
</dbReference>
<gene>
    <name evidence="8" type="primary">tnfa</name>
</gene>
<evidence type="ECO:0000313" key="8">
    <source>
        <dbReference type="RefSeq" id="XP_029022678.1"/>
    </source>
</evidence>
<dbReference type="InterPro" id="IPR008983">
    <property type="entry name" value="Tumour_necrosis_fac-like_dom"/>
</dbReference>
<keyword evidence="5" id="KW-0812">Transmembrane</keyword>
<dbReference type="InterPro" id="IPR006052">
    <property type="entry name" value="TNF_dom"/>
</dbReference>
<feature type="domain" description="THD" evidence="6">
    <location>
        <begin position="80"/>
        <end position="245"/>
    </location>
</feature>
<dbReference type="GO" id="GO:0006954">
    <property type="term" value="P:inflammatory response"/>
    <property type="evidence" value="ECO:0007669"/>
    <property type="project" value="Ensembl"/>
</dbReference>
<dbReference type="CDD" id="cd00184">
    <property type="entry name" value="TNF"/>
    <property type="match status" value="1"/>
</dbReference>
<dbReference type="GO" id="GO:0043330">
    <property type="term" value="P:response to exogenous dsRNA"/>
    <property type="evidence" value="ECO:0007669"/>
    <property type="project" value="Ensembl"/>
</dbReference>
<dbReference type="GO" id="GO:0070207">
    <property type="term" value="P:protein homotrimerization"/>
    <property type="evidence" value="ECO:0007669"/>
    <property type="project" value="Ensembl"/>
</dbReference>
<dbReference type="GO" id="GO:1902038">
    <property type="term" value="P:positive regulation of hematopoietic stem cell differentiation"/>
    <property type="evidence" value="ECO:0007669"/>
    <property type="project" value="Ensembl"/>
</dbReference>
<dbReference type="OrthoDB" id="9940698at2759"/>
<dbReference type="GO" id="GO:0042742">
    <property type="term" value="P:defense response to bacterium"/>
    <property type="evidence" value="ECO:0007669"/>
    <property type="project" value="Ensembl"/>
</dbReference>
<dbReference type="GO" id="GO:0005164">
    <property type="term" value="F:tumor necrosis factor receptor binding"/>
    <property type="evidence" value="ECO:0007669"/>
    <property type="project" value="InterPro"/>
</dbReference>
<keyword evidence="4 5" id="KW-0472">Membrane</keyword>
<dbReference type="AlphaFoldDB" id="A0A6P7NXG7"/>